<evidence type="ECO:0000313" key="2">
    <source>
        <dbReference type="EMBL" id="KAG2304728.1"/>
    </source>
</evidence>
<organism evidence="2 3">
    <name type="scientific">Brassica carinata</name>
    <name type="common">Ethiopian mustard</name>
    <name type="synonym">Abyssinian cabbage</name>
    <dbReference type="NCBI Taxonomy" id="52824"/>
    <lineage>
        <taxon>Eukaryota</taxon>
        <taxon>Viridiplantae</taxon>
        <taxon>Streptophyta</taxon>
        <taxon>Embryophyta</taxon>
        <taxon>Tracheophyta</taxon>
        <taxon>Spermatophyta</taxon>
        <taxon>Magnoliopsida</taxon>
        <taxon>eudicotyledons</taxon>
        <taxon>Gunneridae</taxon>
        <taxon>Pentapetalae</taxon>
        <taxon>rosids</taxon>
        <taxon>malvids</taxon>
        <taxon>Brassicales</taxon>
        <taxon>Brassicaceae</taxon>
        <taxon>Brassiceae</taxon>
        <taxon>Brassica</taxon>
    </lineage>
</organism>
<gene>
    <name evidence="2" type="ORF">Bca52824_033379</name>
</gene>
<evidence type="ECO:0000313" key="3">
    <source>
        <dbReference type="Proteomes" id="UP000886595"/>
    </source>
</evidence>
<accession>A0A8X7SEL7</accession>
<protein>
    <recommendedName>
        <fullName evidence="1">DUF4283 domain-containing protein</fullName>
    </recommendedName>
</protein>
<dbReference type="EMBL" id="JAAMPC010000007">
    <property type="protein sequence ID" value="KAG2304728.1"/>
    <property type="molecule type" value="Genomic_DNA"/>
</dbReference>
<dbReference type="AlphaFoldDB" id="A0A8X7SEL7"/>
<dbReference type="InterPro" id="IPR025558">
    <property type="entry name" value="DUF4283"/>
</dbReference>
<dbReference type="Pfam" id="PF14111">
    <property type="entry name" value="DUF4283"/>
    <property type="match status" value="1"/>
</dbReference>
<keyword evidence="3" id="KW-1185">Reference proteome</keyword>
<dbReference type="Proteomes" id="UP000886595">
    <property type="component" value="Unassembled WGS sequence"/>
</dbReference>
<feature type="domain" description="DUF4283" evidence="1">
    <location>
        <begin position="29"/>
        <end position="95"/>
    </location>
</feature>
<sequence>MQGMLLEEDKPIVIPEDATYCAMERGGGSLLGRLLNPECQNMAHMLRMMPKIWKVYERARGMVLTKDRFQFVFDLETDIQTVLNRGSGPSMIGEWPWRDG</sequence>
<reference evidence="2 3" key="1">
    <citation type="submission" date="2020-02" db="EMBL/GenBank/DDBJ databases">
        <authorList>
            <person name="Ma Q."/>
            <person name="Huang Y."/>
            <person name="Song X."/>
            <person name="Pei D."/>
        </authorList>
    </citation>
    <scope>NUCLEOTIDE SEQUENCE [LARGE SCALE GENOMIC DNA]</scope>
    <source>
        <strain evidence="2">Sxm20200214</strain>
        <tissue evidence="2">Leaf</tissue>
    </source>
</reference>
<dbReference type="OrthoDB" id="1101998at2759"/>
<name>A0A8X7SEL7_BRACI</name>
<evidence type="ECO:0000259" key="1">
    <source>
        <dbReference type="Pfam" id="PF14111"/>
    </source>
</evidence>
<comment type="caution">
    <text evidence="2">The sequence shown here is derived from an EMBL/GenBank/DDBJ whole genome shotgun (WGS) entry which is preliminary data.</text>
</comment>
<proteinExistence type="predicted"/>